<reference evidence="2 3" key="1">
    <citation type="submission" date="2018-06" db="EMBL/GenBank/DDBJ databases">
        <authorList>
            <consortium name="Pathogen Informatics"/>
            <person name="Doyle S."/>
        </authorList>
    </citation>
    <scope>NUCLEOTIDE SEQUENCE [LARGE SCALE GENOMIC DNA]</scope>
    <source>
        <strain evidence="2 3">NCTC7688</strain>
    </source>
</reference>
<protein>
    <submittedName>
        <fullName evidence="2">2-dehydropantoate 2-reductase</fullName>
    </submittedName>
</protein>
<evidence type="ECO:0000313" key="3">
    <source>
        <dbReference type="Proteomes" id="UP000254707"/>
    </source>
</evidence>
<evidence type="ECO:0000313" key="2">
    <source>
        <dbReference type="EMBL" id="SUM81716.1"/>
    </source>
</evidence>
<proteinExistence type="predicted"/>
<dbReference type="InterPro" id="IPR036291">
    <property type="entry name" value="NAD(P)-bd_dom_sf"/>
</dbReference>
<dbReference type="EMBL" id="UHED01000001">
    <property type="protein sequence ID" value="SUM81716.1"/>
    <property type="molecule type" value="Genomic_DNA"/>
</dbReference>
<organism evidence="2 3">
    <name type="scientific">Staphylococcus saprophyticus</name>
    <dbReference type="NCBI Taxonomy" id="29385"/>
    <lineage>
        <taxon>Bacteria</taxon>
        <taxon>Bacillati</taxon>
        <taxon>Bacillota</taxon>
        <taxon>Bacilli</taxon>
        <taxon>Bacillales</taxon>
        <taxon>Staphylococcaceae</taxon>
        <taxon>Staphylococcus</taxon>
    </lineage>
</organism>
<dbReference type="AlphaFoldDB" id="A0A380HJK0"/>
<name>A0A380HJK0_STASA</name>
<gene>
    <name evidence="2" type="ORF">NCTC7688_00209</name>
</gene>
<feature type="domain" description="Ketopantoate reductase N-terminal" evidence="1">
    <location>
        <begin position="3"/>
        <end position="154"/>
    </location>
</feature>
<accession>A0A380HJK0</accession>
<dbReference type="RefSeq" id="WP_115340413.1">
    <property type="nucleotide sequence ID" value="NZ_CP172400.1"/>
</dbReference>
<dbReference type="Gene3D" id="3.40.50.720">
    <property type="entry name" value="NAD(P)-binding Rossmann-like Domain"/>
    <property type="match status" value="1"/>
</dbReference>
<dbReference type="Pfam" id="PF02558">
    <property type="entry name" value="ApbA"/>
    <property type="match status" value="1"/>
</dbReference>
<sequence>MKILIYGAGVQGQFLSHALNTKENTVTMLARGKTLEQLNQKGLKLKHLLQRKTTIEYIPTINTLSEQDIYDVIFVTMKYSDFYNVVPTLAENKSQNIIFVGNNMNPKLLQKTLMQQSHHTKHITFGFLMTGGSREDNDTKILRFNAGELKVGNMYGDIAFAHELNSIFKNTKIKLTYEAKFEDWLMSHAASILPINMLFILKQSKRHHTNDLIKETIPAFNEMYQLLEHQGHRIRPKAQTIIFKNFKGLSYILLKVVMNIGLIDQTQGSFKELEAIYNDIKVLNQDTALTTRHLDNLFEKSKSVSENN</sequence>
<dbReference type="SUPFAM" id="SSF51735">
    <property type="entry name" value="NAD(P)-binding Rossmann-fold domains"/>
    <property type="match status" value="1"/>
</dbReference>
<evidence type="ECO:0000259" key="1">
    <source>
        <dbReference type="Pfam" id="PF02558"/>
    </source>
</evidence>
<dbReference type="InterPro" id="IPR013332">
    <property type="entry name" value="KPR_N"/>
</dbReference>
<dbReference type="Proteomes" id="UP000254707">
    <property type="component" value="Unassembled WGS sequence"/>
</dbReference>